<dbReference type="PANTHER" id="PTHR18866:SF33">
    <property type="entry name" value="METHYLCROTONOYL-COA CARBOXYLASE SUBUNIT ALPHA, MITOCHONDRIAL-RELATED"/>
    <property type="match status" value="1"/>
</dbReference>
<keyword evidence="1" id="KW-0092">Biotin</keyword>
<accession>A0A176ZEW2</accession>
<proteinExistence type="predicted"/>
<evidence type="ECO:0000313" key="3">
    <source>
        <dbReference type="EMBL" id="OAF19211.1"/>
    </source>
</evidence>
<evidence type="ECO:0000259" key="2">
    <source>
        <dbReference type="Pfam" id="PF00364"/>
    </source>
</evidence>
<dbReference type="CDD" id="cd06850">
    <property type="entry name" value="biotinyl_domain"/>
    <property type="match status" value="1"/>
</dbReference>
<keyword evidence="4" id="KW-1185">Reference proteome</keyword>
<evidence type="ECO:0000256" key="1">
    <source>
        <dbReference type="ARBA" id="ARBA00023267"/>
    </source>
</evidence>
<dbReference type="Pfam" id="PF00364">
    <property type="entry name" value="Biotin_lipoyl"/>
    <property type="match status" value="1"/>
</dbReference>
<dbReference type="Gene3D" id="2.40.50.100">
    <property type="match status" value="1"/>
</dbReference>
<gene>
    <name evidence="3" type="ORF">AXW67_37770</name>
</gene>
<dbReference type="InterPro" id="IPR050856">
    <property type="entry name" value="Biotin_carboxylase_complex"/>
</dbReference>
<comment type="caution">
    <text evidence="3">The sequence shown here is derived from an EMBL/GenBank/DDBJ whole genome shotgun (WGS) entry which is preliminary data.</text>
</comment>
<dbReference type="SUPFAM" id="SSF51230">
    <property type="entry name" value="Single hybrid motif"/>
    <property type="match status" value="1"/>
</dbReference>
<sequence>MPGGTIKQVAFSHQSDGSGLLVIEGDAIPVKFAIDGDTIHLHIRGRTHSLRYLDPLRALACDDAAAEHLVARAPMPGLVVATKVSQDDVVAAGTALMLIESMKLEIVIYAPRHGRVDQIHFREGESFERDATLITLSETGR</sequence>
<feature type="domain" description="Lipoyl-binding" evidence="2">
    <location>
        <begin position="72"/>
        <end position="136"/>
    </location>
</feature>
<dbReference type="Proteomes" id="UP000077173">
    <property type="component" value="Unassembled WGS sequence"/>
</dbReference>
<dbReference type="InterPro" id="IPR011053">
    <property type="entry name" value="Single_hybrid_motif"/>
</dbReference>
<dbReference type="GO" id="GO:0004485">
    <property type="term" value="F:methylcrotonoyl-CoA carboxylase activity"/>
    <property type="evidence" value="ECO:0007669"/>
    <property type="project" value="TreeGrafter"/>
</dbReference>
<dbReference type="PANTHER" id="PTHR18866">
    <property type="entry name" value="CARBOXYLASE:PYRUVATE/ACETYL-COA/PROPIONYL-COA CARBOXYLASE"/>
    <property type="match status" value="1"/>
</dbReference>
<reference evidence="3 4" key="1">
    <citation type="submission" date="2016-02" db="EMBL/GenBank/DDBJ databases">
        <title>Draft genome sequence of the strain BR 10247T Bradyrhizobium neotropicale isolated from nodules of Centrolobium paraense.</title>
        <authorList>
            <person name="Simoes-Araujo J.L."/>
            <person name="Barauna A.C."/>
            <person name="Silva K."/>
            <person name="Zilli J.E."/>
        </authorList>
    </citation>
    <scope>NUCLEOTIDE SEQUENCE [LARGE SCALE GENOMIC DNA]</scope>
    <source>
        <strain evidence="3 4">BR 10247</strain>
    </source>
</reference>
<dbReference type="AlphaFoldDB" id="A0A176ZEW2"/>
<dbReference type="EMBL" id="LSEF01000026">
    <property type="protein sequence ID" value="OAF19211.1"/>
    <property type="molecule type" value="Genomic_DNA"/>
</dbReference>
<organism evidence="3 4">
    <name type="scientific">Bradyrhizobium neotropicale</name>
    <dbReference type="NCBI Taxonomy" id="1497615"/>
    <lineage>
        <taxon>Bacteria</taxon>
        <taxon>Pseudomonadati</taxon>
        <taxon>Pseudomonadota</taxon>
        <taxon>Alphaproteobacteria</taxon>
        <taxon>Hyphomicrobiales</taxon>
        <taxon>Nitrobacteraceae</taxon>
        <taxon>Bradyrhizobium</taxon>
    </lineage>
</organism>
<dbReference type="InterPro" id="IPR000089">
    <property type="entry name" value="Biotin_lipoyl"/>
</dbReference>
<protein>
    <recommendedName>
        <fullName evidence="2">Lipoyl-binding domain-containing protein</fullName>
    </recommendedName>
</protein>
<name>A0A176ZEW2_9BRAD</name>
<evidence type="ECO:0000313" key="4">
    <source>
        <dbReference type="Proteomes" id="UP000077173"/>
    </source>
</evidence>